<evidence type="ECO:0000256" key="1">
    <source>
        <dbReference type="SAM" id="MobiDB-lite"/>
    </source>
</evidence>
<dbReference type="InterPro" id="IPR032599">
    <property type="entry name" value="YcdB/YcdC_rep_domain"/>
</dbReference>
<dbReference type="PROSITE" id="PS51272">
    <property type="entry name" value="SLH"/>
    <property type="match status" value="2"/>
</dbReference>
<keyword evidence="5" id="KW-1185">Reference proteome</keyword>
<name>A0A919YNB0_9BACL</name>
<protein>
    <recommendedName>
        <fullName evidence="3">SLH domain-containing protein</fullName>
    </recommendedName>
</protein>
<sequence>MVKKVMVKARAVMLSAMLFTAMIPATAFASSTSEGADISMSAKQSSSDSASASDSAPGNQSNKADTVKASISKDKAEELARKSVNIPKDYALQGANLSTDRLVDGTRNVWSLDFVKRANGKYVGSIYTSINADSGQLIGFSSYNNNANVKPSYPLKVEREEAQQIAASFIKEIAGDYAAQVELNENYGAQLLPALTGEVRHQFRFDRIVNSIPFLDNYIYVSVDSEGHVVEYQFTWDDTISFPKITDYMSMEQAAAKLKAAGAPQLSYIVLNNGESKGKPILTYELAPYAINAVTGEKLSDNNYRYYRVQGEVSESPVTDKPLAAKPQSGSIKEQEALDKVKAAFKLPEGAELDNSSYNEYTDGDSGVSSESWNFSWTIKKDGKEAGSIRATVDGKTGVVYNYNIYWHNQDSAGTDELVTLEKATSTAVDTVKKQLPWLTHELHVIKPDPKQYEDIRSLSRSSYYIGFAHKVHGANVDYDSVIVEIDVRTGEVNGFEAYIQPYAYPTEAPTTISTDDALTKWMDYYRPELTYRVVNEYSWNGQPIPLEKYNVLLASGELDSNSDVDRESKIELVYRLAAKPVDERVFLDATNGQWRSYESGEVTQLERPKITDAEGHWAQHQLELMVAYKALDVVDGKVRPNEAIKRGELIKMLVIAKSGGNYAYATADSGATKNASFNDVAAGSEYFAYVESALQQNLIDLGDGSFNPEGTVTREEMAELIVRALGYNSLAQYEDIFVDNFKDSSQIKNKGQATIVVGLDIMSLNKDGKFMPNKQVQRAEAATAFFRYLQARAELQEAPLRM</sequence>
<comment type="caution">
    <text evidence="4">The sequence shown here is derived from an EMBL/GenBank/DDBJ whole genome shotgun (WGS) entry which is preliminary data.</text>
</comment>
<dbReference type="Pfam" id="PF16244">
    <property type="entry name" value="DUF4901"/>
    <property type="match status" value="2"/>
</dbReference>
<feature type="compositionally biased region" description="Low complexity" evidence="1">
    <location>
        <begin position="39"/>
        <end position="56"/>
    </location>
</feature>
<dbReference type="EMBL" id="BOSE01000003">
    <property type="protein sequence ID" value="GIP16375.1"/>
    <property type="molecule type" value="Genomic_DNA"/>
</dbReference>
<dbReference type="InterPro" id="IPR001119">
    <property type="entry name" value="SLH_dom"/>
</dbReference>
<feature type="domain" description="SLH" evidence="3">
    <location>
        <begin position="674"/>
        <end position="736"/>
    </location>
</feature>
<feature type="domain" description="SLH" evidence="3">
    <location>
        <begin position="737"/>
        <end position="800"/>
    </location>
</feature>
<organism evidence="4 5">
    <name type="scientific">Paenibacillus montaniterrae</name>
    <dbReference type="NCBI Taxonomy" id="429341"/>
    <lineage>
        <taxon>Bacteria</taxon>
        <taxon>Bacillati</taxon>
        <taxon>Bacillota</taxon>
        <taxon>Bacilli</taxon>
        <taxon>Bacillales</taxon>
        <taxon>Paenibacillaceae</taxon>
        <taxon>Paenibacillus</taxon>
    </lineage>
</organism>
<keyword evidence="2" id="KW-0732">Signal</keyword>
<gene>
    <name evidence="4" type="ORF">J40TS1_20170</name>
</gene>
<evidence type="ECO:0000259" key="3">
    <source>
        <dbReference type="PROSITE" id="PS51272"/>
    </source>
</evidence>
<feature type="signal peptide" evidence="2">
    <location>
        <begin position="1"/>
        <end position="29"/>
    </location>
</feature>
<evidence type="ECO:0000313" key="4">
    <source>
        <dbReference type="EMBL" id="GIP16375.1"/>
    </source>
</evidence>
<evidence type="ECO:0000313" key="5">
    <source>
        <dbReference type="Proteomes" id="UP000683139"/>
    </source>
</evidence>
<proteinExistence type="predicted"/>
<feature type="chain" id="PRO_5036926652" description="SLH domain-containing protein" evidence="2">
    <location>
        <begin position="30"/>
        <end position="803"/>
    </location>
</feature>
<feature type="region of interest" description="Disordered" evidence="1">
    <location>
        <begin position="39"/>
        <end position="68"/>
    </location>
</feature>
<dbReference type="Proteomes" id="UP000683139">
    <property type="component" value="Unassembled WGS sequence"/>
</dbReference>
<evidence type="ECO:0000256" key="2">
    <source>
        <dbReference type="SAM" id="SignalP"/>
    </source>
</evidence>
<accession>A0A919YNB0</accession>
<dbReference type="Pfam" id="PF00395">
    <property type="entry name" value="SLH"/>
    <property type="match status" value="2"/>
</dbReference>
<dbReference type="AlphaFoldDB" id="A0A919YNB0"/>
<reference evidence="4" key="1">
    <citation type="submission" date="2021-03" db="EMBL/GenBank/DDBJ databases">
        <title>Antimicrobial resistance genes in bacteria isolated from Japanese honey, and their potential for conferring macrolide and lincosamide resistance in the American foulbrood pathogen Paenibacillus larvae.</title>
        <authorList>
            <person name="Okamoto M."/>
            <person name="Kumagai M."/>
            <person name="Kanamori H."/>
            <person name="Takamatsu D."/>
        </authorList>
    </citation>
    <scope>NUCLEOTIDE SEQUENCE</scope>
    <source>
        <strain evidence="4">J40TS1</strain>
    </source>
</reference>